<dbReference type="EMBL" id="BOMP01000063">
    <property type="protein sequence ID" value="GIE41196.1"/>
    <property type="molecule type" value="Genomic_DNA"/>
</dbReference>
<reference evidence="2 3" key="1">
    <citation type="submission" date="2021-01" db="EMBL/GenBank/DDBJ databases">
        <title>Whole genome shotgun sequence of Actinoplanes lobatus NBRC 12513.</title>
        <authorList>
            <person name="Komaki H."/>
            <person name="Tamura T."/>
        </authorList>
    </citation>
    <scope>NUCLEOTIDE SEQUENCE [LARGE SCALE GENOMIC DNA]</scope>
    <source>
        <strain evidence="2 3">NBRC 12513</strain>
    </source>
</reference>
<feature type="region of interest" description="Disordered" evidence="1">
    <location>
        <begin position="43"/>
        <end position="63"/>
    </location>
</feature>
<organism evidence="2 3">
    <name type="scientific">Actinoplanes lobatus</name>
    <dbReference type="NCBI Taxonomy" id="113568"/>
    <lineage>
        <taxon>Bacteria</taxon>
        <taxon>Bacillati</taxon>
        <taxon>Actinomycetota</taxon>
        <taxon>Actinomycetes</taxon>
        <taxon>Micromonosporales</taxon>
        <taxon>Micromonosporaceae</taxon>
        <taxon>Actinoplanes</taxon>
    </lineage>
</organism>
<protein>
    <submittedName>
        <fullName evidence="2">Uncharacterized protein</fullName>
    </submittedName>
</protein>
<evidence type="ECO:0000256" key="1">
    <source>
        <dbReference type="SAM" id="MobiDB-lite"/>
    </source>
</evidence>
<keyword evidence="3" id="KW-1185">Reference proteome</keyword>
<proteinExistence type="predicted"/>
<evidence type="ECO:0000313" key="2">
    <source>
        <dbReference type="EMBL" id="GIE41196.1"/>
    </source>
</evidence>
<evidence type="ECO:0000313" key="3">
    <source>
        <dbReference type="Proteomes" id="UP000631312"/>
    </source>
</evidence>
<gene>
    <name evidence="2" type="ORF">Alo02nite_40940</name>
</gene>
<dbReference type="Proteomes" id="UP000631312">
    <property type="component" value="Unassembled WGS sequence"/>
</dbReference>
<name>A0ABQ4AJL8_9ACTN</name>
<accession>A0ABQ4AJL8</accession>
<comment type="caution">
    <text evidence="2">The sequence shown here is derived from an EMBL/GenBank/DDBJ whole genome shotgun (WGS) entry which is preliminary data.</text>
</comment>
<sequence length="63" mass="6574">MPAARFGPAAIEGGACTRAAIKPAAVAAAINLNLDMRDRTFLPREVKPAGDPVESRPPAFQEA</sequence>